<accession>A0AA88XLR0</accession>
<keyword evidence="3" id="KW-1185">Reference proteome</keyword>
<dbReference type="InterPro" id="IPR002616">
    <property type="entry name" value="tRNA_ribo_trans-like"/>
</dbReference>
<dbReference type="PANTHER" id="PTHR46064:SF1">
    <property type="entry name" value="QUEUINE TRNA-RIBOSYLTRANSFERASE ACCESSORY SUBUNIT 2"/>
    <property type="match status" value="1"/>
</dbReference>
<dbReference type="EMBL" id="VSWD01000011">
    <property type="protein sequence ID" value="KAK3087755.1"/>
    <property type="molecule type" value="Genomic_DNA"/>
</dbReference>
<sequence>MMKFVVQNVRNGGCRLGILSEISGVDQNIETPMCMLYTRAGIIIFFVDIDLFMKIQEAACPTIYTALSDSDTDAQSGKKRCTKAVDRTLGFLDDIVDRHRKSKILKDSALIGAVVGGYSEHERLRSAKETSTRPVQGIFLQFLSICWEVLSKIRRKINFECLPEDKCRLLPGVLRPDQVLHAVTMGIDIFDSSYPLHVRVSGKNFRLPSSKFFPSYCISGIICWYFLS</sequence>
<dbReference type="InterPro" id="IPR036511">
    <property type="entry name" value="TGT-like_sf"/>
</dbReference>
<proteinExistence type="predicted"/>
<organism evidence="2 3">
    <name type="scientific">Pinctada imbricata</name>
    <name type="common">Atlantic pearl-oyster</name>
    <name type="synonym">Pinctada martensii</name>
    <dbReference type="NCBI Taxonomy" id="66713"/>
    <lineage>
        <taxon>Eukaryota</taxon>
        <taxon>Metazoa</taxon>
        <taxon>Spiralia</taxon>
        <taxon>Lophotrochozoa</taxon>
        <taxon>Mollusca</taxon>
        <taxon>Bivalvia</taxon>
        <taxon>Autobranchia</taxon>
        <taxon>Pteriomorphia</taxon>
        <taxon>Pterioida</taxon>
        <taxon>Pterioidea</taxon>
        <taxon>Pteriidae</taxon>
        <taxon>Pinctada</taxon>
    </lineage>
</organism>
<protein>
    <recommendedName>
        <fullName evidence="1">tRNA-guanine(15) transglycosylase-like domain-containing protein</fullName>
    </recommendedName>
</protein>
<feature type="domain" description="tRNA-guanine(15) transglycosylase-like" evidence="1">
    <location>
        <begin position="48"/>
        <end position="198"/>
    </location>
</feature>
<evidence type="ECO:0000313" key="3">
    <source>
        <dbReference type="Proteomes" id="UP001186944"/>
    </source>
</evidence>
<comment type="caution">
    <text evidence="2">The sequence shown here is derived from an EMBL/GenBank/DDBJ whole genome shotgun (WGS) entry which is preliminary data.</text>
</comment>
<gene>
    <name evidence="2" type="ORF">FSP39_010196</name>
</gene>
<dbReference type="InterPro" id="IPR050852">
    <property type="entry name" value="Queuine_tRNA-ribosyltrfase"/>
</dbReference>
<dbReference type="PANTHER" id="PTHR46064">
    <property type="entry name" value="QUEUINE TRNA-RIBOSYLTRANSFERASE ACCESSORY SUBUNIT 2"/>
    <property type="match status" value="1"/>
</dbReference>
<dbReference type="Gene3D" id="3.20.20.105">
    <property type="entry name" value="Queuine tRNA-ribosyltransferase-like"/>
    <property type="match status" value="1"/>
</dbReference>
<evidence type="ECO:0000313" key="2">
    <source>
        <dbReference type="EMBL" id="KAK3087755.1"/>
    </source>
</evidence>
<dbReference type="GO" id="GO:0006400">
    <property type="term" value="P:tRNA modification"/>
    <property type="evidence" value="ECO:0007669"/>
    <property type="project" value="InterPro"/>
</dbReference>
<dbReference type="AlphaFoldDB" id="A0AA88XLR0"/>
<evidence type="ECO:0000259" key="1">
    <source>
        <dbReference type="Pfam" id="PF01702"/>
    </source>
</evidence>
<name>A0AA88XLR0_PINIB</name>
<dbReference type="Proteomes" id="UP001186944">
    <property type="component" value="Unassembled WGS sequence"/>
</dbReference>
<dbReference type="Pfam" id="PF01702">
    <property type="entry name" value="TGT"/>
    <property type="match status" value="1"/>
</dbReference>
<reference evidence="2" key="1">
    <citation type="submission" date="2019-08" db="EMBL/GenBank/DDBJ databases">
        <title>The improved chromosome-level genome for the pearl oyster Pinctada fucata martensii using PacBio sequencing and Hi-C.</title>
        <authorList>
            <person name="Zheng Z."/>
        </authorList>
    </citation>
    <scope>NUCLEOTIDE SEQUENCE</scope>
    <source>
        <strain evidence="2">ZZ-2019</strain>
        <tissue evidence="2">Adductor muscle</tissue>
    </source>
</reference>
<dbReference type="SUPFAM" id="SSF51713">
    <property type="entry name" value="tRNA-guanine transglycosylase"/>
    <property type="match status" value="1"/>
</dbReference>